<dbReference type="eggNOG" id="ENOG502ZA4M">
    <property type="taxonomic scope" value="Bacteria"/>
</dbReference>
<dbReference type="STRING" id="1117647.M5M_08050"/>
<dbReference type="EMBL" id="CP003746">
    <property type="protein sequence ID" value="AFU98799.1"/>
    <property type="molecule type" value="Genomic_DNA"/>
</dbReference>
<accession>K4KI40</accession>
<dbReference type="AlphaFoldDB" id="K4KI40"/>
<dbReference type="RefSeq" id="WP_015046964.1">
    <property type="nucleotide sequence ID" value="NC_018868.3"/>
</dbReference>
<protein>
    <recommendedName>
        <fullName evidence="3">DUF2971 domain-containing protein</fullName>
    </recommendedName>
</protein>
<organism evidence="1 2">
    <name type="scientific">Simiduia agarivorans (strain DSM 21679 / JCM 13881 / BCRC 17597 / SA1)</name>
    <dbReference type="NCBI Taxonomy" id="1117647"/>
    <lineage>
        <taxon>Bacteria</taxon>
        <taxon>Pseudomonadati</taxon>
        <taxon>Pseudomonadota</taxon>
        <taxon>Gammaproteobacteria</taxon>
        <taxon>Cellvibrionales</taxon>
        <taxon>Cellvibrionaceae</taxon>
        <taxon>Simiduia</taxon>
    </lineage>
</organism>
<evidence type="ECO:0000313" key="2">
    <source>
        <dbReference type="Proteomes" id="UP000000466"/>
    </source>
</evidence>
<dbReference type="InterPro" id="IPR021352">
    <property type="entry name" value="DUF2971"/>
</dbReference>
<evidence type="ECO:0008006" key="3">
    <source>
        <dbReference type="Google" id="ProtNLM"/>
    </source>
</evidence>
<proteinExistence type="predicted"/>
<dbReference type="KEGG" id="saga:M5M_08050"/>
<dbReference type="OrthoDB" id="4119964at2"/>
<gene>
    <name evidence="1" type="ordered locus">M5M_08050</name>
</gene>
<sequence>MVSHNPETLVKYCSVATAKQILGSQTLRWSAPNLFNDPFELNHRTGLTFDPQSILTAAIQTATGMLFAKDEPRGTSPLTVVIRRWRDEERFQSPEEAHDVLKELLSQMVDNRLQALDKLMADWRKFCRTLRICSFTAKPDNLAAWTHFADNNRGVAIRLQCGEFTSLPHPKQVAYRPTRPEITSLKEQLDVVLTNQAFHAEEYFFDKFTSKSLHFAAETEWRCFRQVADEVGPDAKPEADWFDDVKFERSDITAVYFGAFADAQSMREIYALLKEKYPQAKVFQAKAAASKYEIEFNRITS</sequence>
<dbReference type="Proteomes" id="UP000000466">
    <property type="component" value="Chromosome"/>
</dbReference>
<name>K4KI40_SIMAS</name>
<keyword evidence="2" id="KW-1185">Reference proteome</keyword>
<evidence type="ECO:0000313" key="1">
    <source>
        <dbReference type="EMBL" id="AFU98799.1"/>
    </source>
</evidence>
<reference evidence="1 2" key="1">
    <citation type="journal article" date="2013" name="Genome Announc.">
        <title>Complete genome sequence of Simiduia agarivorans SA1(T), a marine bacterium able to degrade a variety of polysaccharides.</title>
        <authorList>
            <person name="Lin S.Y."/>
            <person name="Shieh W.Y."/>
            <person name="Chen J.S."/>
            <person name="Tang S.L."/>
        </authorList>
    </citation>
    <scope>NUCLEOTIDE SEQUENCE [LARGE SCALE GENOMIC DNA]</scope>
    <source>
        <strain evidence="2">DSM 21679 / JCM 13881 / BCRC 17597 / SA1</strain>
    </source>
</reference>
<dbReference type="HOGENOM" id="CLU_050666_2_1_6"/>
<dbReference type="Pfam" id="PF11185">
    <property type="entry name" value="DUF2971"/>
    <property type="match status" value="1"/>
</dbReference>